<reference evidence="2" key="1">
    <citation type="submission" date="2017-03" db="EMBL/GenBank/DDBJ databases">
        <title>Phytopthora megakarya and P. palmivora, two closely related causual agents of cacao black pod achieved similar genome size and gene model numbers by different mechanisms.</title>
        <authorList>
            <person name="Ali S."/>
            <person name="Shao J."/>
            <person name="Larry D.J."/>
            <person name="Kronmiller B."/>
            <person name="Shen D."/>
            <person name="Strem M.D."/>
            <person name="Melnick R.L."/>
            <person name="Guiltinan M.J."/>
            <person name="Tyler B.M."/>
            <person name="Meinhardt L.W."/>
            <person name="Bailey B.A."/>
        </authorList>
    </citation>
    <scope>NUCLEOTIDE SEQUENCE [LARGE SCALE GENOMIC DNA]</scope>
    <source>
        <strain evidence="2">zdho120</strain>
    </source>
</reference>
<organism evidence="1 2">
    <name type="scientific">Phytophthora megakarya</name>
    <dbReference type="NCBI Taxonomy" id="4795"/>
    <lineage>
        <taxon>Eukaryota</taxon>
        <taxon>Sar</taxon>
        <taxon>Stramenopiles</taxon>
        <taxon>Oomycota</taxon>
        <taxon>Peronosporomycetes</taxon>
        <taxon>Peronosporales</taxon>
        <taxon>Peronosporaceae</taxon>
        <taxon>Phytophthora</taxon>
    </lineage>
</organism>
<accession>A0A225UE93</accession>
<protein>
    <submittedName>
        <fullName evidence="1">Uncharacterized protein</fullName>
    </submittedName>
</protein>
<dbReference type="Proteomes" id="UP000198211">
    <property type="component" value="Unassembled WGS sequence"/>
</dbReference>
<sequence>MAESPIRLFFYFMPVRLWRCIATESNRYYHQHLNERVDRMYAAQQARGDETTRDAVLLKETKQHKKIEPHEILHCIG</sequence>
<name>A0A225UE93_9STRA</name>
<dbReference type="OrthoDB" id="124317at2759"/>
<comment type="caution">
    <text evidence="1">The sequence shown here is derived from an EMBL/GenBank/DDBJ whole genome shotgun (WGS) entry which is preliminary data.</text>
</comment>
<keyword evidence="2" id="KW-1185">Reference proteome</keyword>
<gene>
    <name evidence="1" type="ORF">PHMEG_00040026</name>
</gene>
<dbReference type="AlphaFoldDB" id="A0A225UE93"/>
<dbReference type="EMBL" id="NBNE01020315">
    <property type="protein sequence ID" value="OWY91404.1"/>
    <property type="molecule type" value="Genomic_DNA"/>
</dbReference>
<evidence type="ECO:0000313" key="2">
    <source>
        <dbReference type="Proteomes" id="UP000198211"/>
    </source>
</evidence>
<evidence type="ECO:0000313" key="1">
    <source>
        <dbReference type="EMBL" id="OWY91404.1"/>
    </source>
</evidence>
<proteinExistence type="predicted"/>